<name>A0ABV2T2A2_9BACT</name>
<keyword evidence="3" id="KW-1185">Reference proteome</keyword>
<keyword evidence="1" id="KW-1133">Transmembrane helix</keyword>
<comment type="caution">
    <text evidence="2">The sequence shown here is derived from an EMBL/GenBank/DDBJ whole genome shotgun (WGS) entry which is preliminary data.</text>
</comment>
<evidence type="ECO:0008006" key="4">
    <source>
        <dbReference type="Google" id="ProtNLM"/>
    </source>
</evidence>
<feature type="transmembrane region" description="Helical" evidence="1">
    <location>
        <begin position="243"/>
        <end position="263"/>
    </location>
</feature>
<dbReference type="InterPro" id="IPR038330">
    <property type="entry name" value="TspO/MBR-related_sf"/>
</dbReference>
<dbReference type="RefSeq" id="WP_354659795.1">
    <property type="nucleotide sequence ID" value="NZ_JBEXAC010000001.1"/>
</dbReference>
<feature type="transmembrane region" description="Helical" evidence="1">
    <location>
        <begin position="193"/>
        <end position="210"/>
    </location>
</feature>
<keyword evidence="1" id="KW-0472">Membrane</keyword>
<protein>
    <recommendedName>
        <fullName evidence="4">TspO/MBR related protein</fullName>
    </recommendedName>
</protein>
<evidence type="ECO:0000313" key="2">
    <source>
        <dbReference type="EMBL" id="MET6997156.1"/>
    </source>
</evidence>
<keyword evidence="1" id="KW-0812">Transmembrane</keyword>
<dbReference type="PANTHER" id="PTHR33802:SF1">
    <property type="entry name" value="XK-RELATED PROTEIN"/>
    <property type="match status" value="1"/>
</dbReference>
<evidence type="ECO:0000256" key="1">
    <source>
        <dbReference type="SAM" id="Phobius"/>
    </source>
</evidence>
<feature type="transmembrane region" description="Helical" evidence="1">
    <location>
        <begin position="215"/>
        <end position="231"/>
    </location>
</feature>
<dbReference type="PANTHER" id="PTHR33802">
    <property type="entry name" value="SI:CH211-161H7.5-RELATED"/>
    <property type="match status" value="1"/>
</dbReference>
<organism evidence="2 3">
    <name type="scientific">Chitinophaga defluvii</name>
    <dbReference type="NCBI Taxonomy" id="3163343"/>
    <lineage>
        <taxon>Bacteria</taxon>
        <taxon>Pseudomonadati</taxon>
        <taxon>Bacteroidota</taxon>
        <taxon>Chitinophagia</taxon>
        <taxon>Chitinophagales</taxon>
        <taxon>Chitinophagaceae</taxon>
        <taxon>Chitinophaga</taxon>
    </lineage>
</organism>
<evidence type="ECO:0000313" key="3">
    <source>
        <dbReference type="Proteomes" id="UP001549749"/>
    </source>
</evidence>
<gene>
    <name evidence="2" type="ORF">ABR189_07235</name>
</gene>
<reference evidence="2 3" key="1">
    <citation type="submission" date="2024-06" db="EMBL/GenBank/DDBJ databases">
        <title>Chitinophaga defluvii sp. nov., isolated from municipal sewage.</title>
        <authorList>
            <person name="Zhang L."/>
        </authorList>
    </citation>
    <scope>NUCLEOTIDE SEQUENCE [LARGE SCALE GENOMIC DNA]</scope>
    <source>
        <strain evidence="2 3">H8</strain>
    </source>
</reference>
<proteinExistence type="predicted"/>
<feature type="transmembrane region" description="Helical" evidence="1">
    <location>
        <begin position="161"/>
        <end position="181"/>
    </location>
</feature>
<dbReference type="Gene3D" id="1.20.1260.100">
    <property type="entry name" value="TspO/MBR protein"/>
    <property type="match status" value="1"/>
</dbReference>
<dbReference type="EMBL" id="JBEXAC010000001">
    <property type="protein sequence ID" value="MET6997156.1"/>
    <property type="molecule type" value="Genomic_DNA"/>
</dbReference>
<feature type="transmembrane region" description="Helical" evidence="1">
    <location>
        <begin position="15"/>
        <end position="36"/>
    </location>
</feature>
<accession>A0ABV2T2A2</accession>
<feature type="transmembrane region" description="Helical" evidence="1">
    <location>
        <begin position="56"/>
        <end position="78"/>
    </location>
</feature>
<feature type="transmembrane region" description="Helical" evidence="1">
    <location>
        <begin position="120"/>
        <end position="140"/>
    </location>
</feature>
<sequence length="268" mass="30567">MLETHKSLLYKNKSVFNTIGLIIVIAINMLAVLLPINGKSTGQIADQYPNLFTPAGITFSIWSVIYLSLLAFIIYQLWLAFSGRRPEELKHFMTRMKGWWLISCLANSCWLLAWHYELLPLSMCLMLLLLFSLLIIHRNFNISRTPAHTHEKLFIQLPFSLYLGWISIATLANITALMVYYGWDGAGISQVNWAVLMIGIGTLLSLIMILRRNNITYALVSIWAFYGILLKREQADVMEESPVIHASIIAMGVIAVGISWQLYRRKTN</sequence>
<feature type="transmembrane region" description="Helical" evidence="1">
    <location>
        <begin position="98"/>
        <end position="114"/>
    </location>
</feature>
<dbReference type="Proteomes" id="UP001549749">
    <property type="component" value="Unassembled WGS sequence"/>
</dbReference>